<organism evidence="11 12">
    <name type="scientific">Leucobacter aridicollis</name>
    <dbReference type="NCBI Taxonomy" id="283878"/>
    <lineage>
        <taxon>Bacteria</taxon>
        <taxon>Bacillati</taxon>
        <taxon>Actinomycetota</taxon>
        <taxon>Actinomycetes</taxon>
        <taxon>Micrococcales</taxon>
        <taxon>Microbacteriaceae</taxon>
        <taxon>Leucobacter</taxon>
    </lineage>
</organism>
<dbReference type="GO" id="GO:0006508">
    <property type="term" value="P:proteolysis"/>
    <property type="evidence" value="ECO:0007669"/>
    <property type="project" value="UniProtKB-KW"/>
</dbReference>
<name>A0A852RBH9_9MICO</name>
<dbReference type="PANTHER" id="PTHR11963">
    <property type="entry name" value="LEUCINE AMINOPEPTIDASE-RELATED"/>
    <property type="match status" value="1"/>
</dbReference>
<dbReference type="EMBL" id="JACCBD010000001">
    <property type="protein sequence ID" value="NYD28158.1"/>
    <property type="molecule type" value="Genomic_DNA"/>
</dbReference>
<dbReference type="GO" id="GO:0070006">
    <property type="term" value="F:metalloaminopeptidase activity"/>
    <property type="evidence" value="ECO:0007669"/>
    <property type="project" value="InterPro"/>
</dbReference>
<keyword evidence="12" id="KW-1185">Reference proteome</keyword>
<evidence type="ECO:0000256" key="5">
    <source>
        <dbReference type="ARBA" id="ARBA00033172"/>
    </source>
</evidence>
<keyword evidence="2 11" id="KW-0031">Aminopeptidase</keyword>
<evidence type="ECO:0000259" key="10">
    <source>
        <dbReference type="Pfam" id="PF00883"/>
    </source>
</evidence>
<evidence type="ECO:0000256" key="6">
    <source>
        <dbReference type="ARBA" id="ARBA00049972"/>
    </source>
</evidence>
<reference evidence="11 12" key="1">
    <citation type="submission" date="2020-07" db="EMBL/GenBank/DDBJ databases">
        <title>Sequencing the genomes of 1000 actinobacteria strains.</title>
        <authorList>
            <person name="Klenk H.-P."/>
        </authorList>
    </citation>
    <scope>NUCLEOTIDE SEQUENCE [LARGE SCALE GENOMIC DNA]</scope>
    <source>
        <strain evidence="11 12">DSM 17380</strain>
    </source>
</reference>
<dbReference type="InterPro" id="IPR000819">
    <property type="entry name" value="Peptidase_M17_C"/>
</dbReference>
<feature type="domain" description="Cytosol aminopeptidase" evidence="10">
    <location>
        <begin position="137"/>
        <end position="445"/>
    </location>
</feature>
<dbReference type="Gene3D" id="3.40.630.10">
    <property type="entry name" value="Zn peptidases"/>
    <property type="match status" value="1"/>
</dbReference>
<sequence length="453" mass="46102">MTTAAPQSSILARTAAQGATGAGEFGLPGPTPGEVTSPAFPGLGERAEAFVAWGSAAGSFAARASRSSGSPIALDLTDVGLTRDTLGPLLAGLLRGAGSPDLRAVIAISLPPELCGETFEGALSTERACWRARELAIGLTNARGGQLTPELFACRAREAASGAGLGIRVTEAGSLARAGFGGITAIGRGSAQPPVLVELWYAGPDGPGDAPPPNAVALAGKGVTFDSGGLSLKPPTAMYSMHTDCAGAAVVLAALTELRELGAEVPVYAALPLVENLPGPNAVRPGDVVTTRSGVGLEIVDTDFEGRVVLADAIAVLAEAAPRAIVSLATLTYQISVALGPEIAGLFARDAQLGERLERAADGAGEALWQMPWATRYAPQLRSSAPGAELRNHPLSDTGRAITAALFLGEFAPREIPFAHIDFAGPAVRSTPDGPAATGYGVRTLLELLLSWR</sequence>
<comment type="caution">
    <text evidence="11">The sequence shown here is derived from an EMBL/GenBank/DDBJ whole genome shotgun (WGS) entry which is preliminary data.</text>
</comment>
<evidence type="ECO:0000256" key="2">
    <source>
        <dbReference type="ARBA" id="ARBA00022438"/>
    </source>
</evidence>
<dbReference type="PANTHER" id="PTHR11963:SF23">
    <property type="entry name" value="CYTOSOL AMINOPEPTIDASE"/>
    <property type="match status" value="1"/>
</dbReference>
<comment type="function">
    <text evidence="6">Presumably involved in the processing and regular turnover of intracellular proteins. Catalyzes the removal of unsubstituted N-terminal amino acids from various peptides.</text>
</comment>
<evidence type="ECO:0000313" key="11">
    <source>
        <dbReference type="EMBL" id="NYD28158.1"/>
    </source>
</evidence>
<evidence type="ECO:0000256" key="4">
    <source>
        <dbReference type="ARBA" id="ARBA00022801"/>
    </source>
</evidence>
<comment type="similarity">
    <text evidence="1">Belongs to the peptidase M17 family.</text>
</comment>
<evidence type="ECO:0000256" key="3">
    <source>
        <dbReference type="ARBA" id="ARBA00022670"/>
    </source>
</evidence>
<protein>
    <recommendedName>
        <fullName evidence="7">Probable cytosol aminopeptidase</fullName>
    </recommendedName>
    <alternativeName>
        <fullName evidence="8">Leucine aminopeptidase</fullName>
    </alternativeName>
    <alternativeName>
        <fullName evidence="5">Leucyl aminopeptidase</fullName>
    </alternativeName>
</protein>
<dbReference type="AlphaFoldDB" id="A0A852RBH9"/>
<dbReference type="SUPFAM" id="SSF53187">
    <property type="entry name" value="Zn-dependent exopeptidases"/>
    <property type="match status" value="1"/>
</dbReference>
<accession>A0A852RBH9</accession>
<evidence type="ECO:0000313" key="12">
    <source>
        <dbReference type="Proteomes" id="UP000586095"/>
    </source>
</evidence>
<evidence type="ECO:0000256" key="8">
    <source>
        <dbReference type="ARBA" id="ARBA00050061"/>
    </source>
</evidence>
<dbReference type="Proteomes" id="UP000586095">
    <property type="component" value="Unassembled WGS sequence"/>
</dbReference>
<evidence type="ECO:0000256" key="1">
    <source>
        <dbReference type="ARBA" id="ARBA00009528"/>
    </source>
</evidence>
<dbReference type="RefSeq" id="WP_185987854.1">
    <property type="nucleotide sequence ID" value="NZ_BAAALZ010000006.1"/>
</dbReference>
<dbReference type="Pfam" id="PF00883">
    <property type="entry name" value="Peptidase_M17"/>
    <property type="match status" value="1"/>
</dbReference>
<evidence type="ECO:0000256" key="9">
    <source>
        <dbReference type="SAM" id="MobiDB-lite"/>
    </source>
</evidence>
<gene>
    <name evidence="11" type="ORF">BJ960_002961</name>
</gene>
<dbReference type="GO" id="GO:0005737">
    <property type="term" value="C:cytoplasm"/>
    <property type="evidence" value="ECO:0007669"/>
    <property type="project" value="InterPro"/>
</dbReference>
<keyword evidence="4 11" id="KW-0378">Hydrolase</keyword>
<dbReference type="InterPro" id="IPR011356">
    <property type="entry name" value="Leucine_aapep/pepB"/>
</dbReference>
<keyword evidence="3" id="KW-0645">Protease</keyword>
<feature type="region of interest" description="Disordered" evidence="9">
    <location>
        <begin position="21"/>
        <end position="40"/>
    </location>
</feature>
<evidence type="ECO:0000256" key="7">
    <source>
        <dbReference type="ARBA" id="ARBA00050021"/>
    </source>
</evidence>
<dbReference type="GO" id="GO:0030145">
    <property type="term" value="F:manganese ion binding"/>
    <property type="evidence" value="ECO:0007669"/>
    <property type="project" value="InterPro"/>
</dbReference>
<dbReference type="PRINTS" id="PR00481">
    <property type="entry name" value="LAMNOPPTDASE"/>
</dbReference>
<proteinExistence type="inferred from homology"/>